<sequence length="93" mass="10692">MGYSKTPTVSVRFPGSEYAALCQEAEDQNINVSETLRRSWRQHHQAMKIEQQLLAMEQRLTRNIVETVFLACNLNTEEQADCKQKLAMIGVTY</sequence>
<reference evidence="2" key="1">
    <citation type="journal article" date="2019" name="Int. J. Syst. Evol. Microbiol.">
        <title>The Global Catalogue of Microorganisms (GCM) 10K type strain sequencing project: providing services to taxonomists for standard genome sequencing and annotation.</title>
        <authorList>
            <consortium name="The Broad Institute Genomics Platform"/>
            <consortium name="The Broad Institute Genome Sequencing Center for Infectious Disease"/>
            <person name="Wu L."/>
            <person name="Ma J."/>
        </authorList>
    </citation>
    <scope>NUCLEOTIDE SEQUENCE [LARGE SCALE GENOMIC DNA]</scope>
    <source>
        <strain evidence="2">JCM 17304</strain>
    </source>
</reference>
<evidence type="ECO:0008006" key="3">
    <source>
        <dbReference type="Google" id="ProtNLM"/>
    </source>
</evidence>
<proteinExistence type="predicted"/>
<keyword evidence="2" id="KW-1185">Reference proteome</keyword>
<dbReference type="EMBL" id="BAABDM010000001">
    <property type="protein sequence ID" value="GAA4084351.1"/>
    <property type="molecule type" value="Genomic_DNA"/>
</dbReference>
<comment type="caution">
    <text evidence="1">The sequence shown here is derived from an EMBL/GenBank/DDBJ whole genome shotgun (WGS) entry which is preliminary data.</text>
</comment>
<protein>
    <recommendedName>
        <fullName evidence="3">CopG family transcriptional regulator</fullName>
    </recommendedName>
</protein>
<evidence type="ECO:0000313" key="2">
    <source>
        <dbReference type="Proteomes" id="UP001500392"/>
    </source>
</evidence>
<dbReference type="Proteomes" id="UP001500392">
    <property type="component" value="Unassembled WGS sequence"/>
</dbReference>
<gene>
    <name evidence="1" type="ORF">GCM10022414_03860</name>
</gene>
<dbReference type="RefSeq" id="WP_344932068.1">
    <property type="nucleotide sequence ID" value="NZ_BAABDM010000001.1"/>
</dbReference>
<organism evidence="1 2">
    <name type="scientific">Zhongshania borealis</name>
    <dbReference type="NCBI Taxonomy" id="889488"/>
    <lineage>
        <taxon>Bacteria</taxon>
        <taxon>Pseudomonadati</taxon>
        <taxon>Pseudomonadota</taxon>
        <taxon>Gammaproteobacteria</taxon>
        <taxon>Cellvibrionales</taxon>
        <taxon>Spongiibacteraceae</taxon>
        <taxon>Zhongshania</taxon>
    </lineage>
</organism>
<accession>A0ABP7WA22</accession>
<name>A0ABP7WA22_9GAMM</name>
<evidence type="ECO:0000313" key="1">
    <source>
        <dbReference type="EMBL" id="GAA4084351.1"/>
    </source>
</evidence>